<dbReference type="RefSeq" id="XP_009825213.1">
    <property type="nucleotide sequence ID" value="XM_009826911.1"/>
</dbReference>
<proteinExistence type="predicted"/>
<protein>
    <submittedName>
        <fullName evidence="1">Uncharacterized protein</fullName>
    </submittedName>
</protein>
<dbReference type="Gene3D" id="3.30.900.10">
    <property type="entry name" value="HORMA domain"/>
    <property type="match status" value="1"/>
</dbReference>
<dbReference type="OrthoDB" id="79704at2759"/>
<dbReference type="SUPFAM" id="SSF56019">
    <property type="entry name" value="The spindle assembly checkpoint protein mad2"/>
    <property type="match status" value="1"/>
</dbReference>
<name>W4GZN5_APHAT</name>
<dbReference type="VEuPathDB" id="FungiDB:H257_03019"/>
<dbReference type="AlphaFoldDB" id="W4GZN5"/>
<gene>
    <name evidence="1" type="ORF">H257_03019</name>
</gene>
<sequence length="323" mass="36111">MLQLIRTVLSFYCATRQPLLFPQECFESQVIAEVEMKVLKRKLMGHCKSGQRLHDVVEFGVGECLEHRCLQQYVHVVQDAATHTVLEMLSIDVIDKGGVVVSATDSHENVLAFFRTMELIIETLPPLPCATEFSIDMAFHREKLPYVTWCPPYCGNVNLRRRSASNDFECIVLGALKATDGGLCRVSLQSYPTIILPPMERLRPSLPQRNESWFDMVKAVVLKSTKPTIKHVRRQLPKLPHDVAQWCFQRLVDERVLQRDGRSHRYRMGSSGSRPNYAADAAREGIVIASTSSLTPRNDVGSIHGGMVVCGGITQHGGSIGLA</sequence>
<evidence type="ECO:0000313" key="1">
    <source>
        <dbReference type="EMBL" id="ETV85195.1"/>
    </source>
</evidence>
<dbReference type="InterPro" id="IPR036570">
    <property type="entry name" value="HORMA_dom_sf"/>
</dbReference>
<dbReference type="GeneID" id="20805015"/>
<accession>W4GZN5</accession>
<reference evidence="1" key="1">
    <citation type="submission" date="2013-12" db="EMBL/GenBank/DDBJ databases">
        <title>The Genome Sequence of Aphanomyces astaci APO3.</title>
        <authorList>
            <consortium name="The Broad Institute Genomics Platform"/>
            <person name="Russ C."/>
            <person name="Tyler B."/>
            <person name="van West P."/>
            <person name="Dieguez-Uribeondo J."/>
            <person name="Young S.K."/>
            <person name="Zeng Q."/>
            <person name="Gargeya S."/>
            <person name="Fitzgerald M."/>
            <person name="Abouelleil A."/>
            <person name="Alvarado L."/>
            <person name="Chapman S.B."/>
            <person name="Gainer-Dewar J."/>
            <person name="Goldberg J."/>
            <person name="Griggs A."/>
            <person name="Gujja S."/>
            <person name="Hansen M."/>
            <person name="Howarth C."/>
            <person name="Imamovic A."/>
            <person name="Ireland A."/>
            <person name="Larimer J."/>
            <person name="McCowan C."/>
            <person name="Murphy C."/>
            <person name="Pearson M."/>
            <person name="Poon T.W."/>
            <person name="Priest M."/>
            <person name="Roberts A."/>
            <person name="Saif S."/>
            <person name="Shea T."/>
            <person name="Sykes S."/>
            <person name="Wortman J."/>
            <person name="Nusbaum C."/>
            <person name="Birren B."/>
        </authorList>
    </citation>
    <scope>NUCLEOTIDE SEQUENCE [LARGE SCALE GENOMIC DNA]</scope>
    <source>
        <strain evidence="1">APO3</strain>
    </source>
</reference>
<dbReference type="EMBL" id="KI913118">
    <property type="protein sequence ID" value="ETV85195.1"/>
    <property type="molecule type" value="Genomic_DNA"/>
</dbReference>
<organism evidence="1">
    <name type="scientific">Aphanomyces astaci</name>
    <name type="common">Crayfish plague agent</name>
    <dbReference type="NCBI Taxonomy" id="112090"/>
    <lineage>
        <taxon>Eukaryota</taxon>
        <taxon>Sar</taxon>
        <taxon>Stramenopiles</taxon>
        <taxon>Oomycota</taxon>
        <taxon>Saprolegniomycetes</taxon>
        <taxon>Saprolegniales</taxon>
        <taxon>Verrucalvaceae</taxon>
        <taxon>Aphanomyces</taxon>
    </lineage>
</organism>